<dbReference type="GO" id="GO:0006508">
    <property type="term" value="P:proteolysis"/>
    <property type="evidence" value="ECO:0007669"/>
    <property type="project" value="InterPro"/>
</dbReference>
<keyword evidence="3" id="KW-1185">Reference proteome</keyword>
<dbReference type="GO" id="GO:0120147">
    <property type="term" value="F:formylglycine-generating oxidase activity"/>
    <property type="evidence" value="ECO:0007669"/>
    <property type="project" value="TreeGrafter"/>
</dbReference>
<dbReference type="InterPro" id="IPR005532">
    <property type="entry name" value="SUMF_dom"/>
</dbReference>
<gene>
    <name evidence="2" type="ORF">DENOEST_3011</name>
</gene>
<dbReference type="Gene3D" id="3.90.1580.10">
    <property type="entry name" value="paralog of FGE (formylglycine-generating enzyme)"/>
    <property type="match status" value="1"/>
</dbReference>
<dbReference type="Gene3D" id="3.40.50.1460">
    <property type="match status" value="1"/>
</dbReference>
<evidence type="ECO:0000259" key="1">
    <source>
        <dbReference type="PROSITE" id="PS50208"/>
    </source>
</evidence>
<dbReference type="PANTHER" id="PTHR23150">
    <property type="entry name" value="SULFATASE MODIFYING FACTOR 1, 2"/>
    <property type="match status" value="1"/>
</dbReference>
<dbReference type="Pfam" id="PF00656">
    <property type="entry name" value="Peptidase_C14"/>
    <property type="match status" value="1"/>
</dbReference>
<dbReference type="InterPro" id="IPR001309">
    <property type="entry name" value="Pept_C14_p20"/>
</dbReference>
<dbReference type="InterPro" id="IPR042095">
    <property type="entry name" value="SUMF_sf"/>
</dbReference>
<dbReference type="GO" id="GO:0004197">
    <property type="term" value="F:cysteine-type endopeptidase activity"/>
    <property type="evidence" value="ECO:0007669"/>
    <property type="project" value="InterPro"/>
</dbReference>
<protein>
    <recommendedName>
        <fullName evidence="1">Caspase family p20 domain-containing protein</fullName>
    </recommendedName>
</protein>
<evidence type="ECO:0000313" key="3">
    <source>
        <dbReference type="Proteomes" id="UP000515733"/>
    </source>
</evidence>
<dbReference type="PROSITE" id="PS50208">
    <property type="entry name" value="CASPASE_P20"/>
    <property type="match status" value="1"/>
</dbReference>
<dbReference type="PANTHER" id="PTHR23150:SF35">
    <property type="entry name" value="BLL6746 PROTEIN"/>
    <property type="match status" value="1"/>
</dbReference>
<dbReference type="EMBL" id="LR778301">
    <property type="protein sequence ID" value="CAB1370165.1"/>
    <property type="molecule type" value="Genomic_DNA"/>
</dbReference>
<dbReference type="InterPro" id="IPR051043">
    <property type="entry name" value="Sulfatase_Mod_Factor_Kinase"/>
</dbReference>
<organism evidence="2 3">
    <name type="scientific">Denitratisoma oestradiolicum</name>
    <dbReference type="NCBI Taxonomy" id="311182"/>
    <lineage>
        <taxon>Bacteria</taxon>
        <taxon>Pseudomonadati</taxon>
        <taxon>Pseudomonadota</taxon>
        <taxon>Betaproteobacteria</taxon>
        <taxon>Nitrosomonadales</taxon>
        <taxon>Sterolibacteriaceae</taxon>
        <taxon>Denitratisoma</taxon>
    </lineage>
</organism>
<dbReference type="InterPro" id="IPR029030">
    <property type="entry name" value="Caspase-like_dom_sf"/>
</dbReference>
<dbReference type="InterPro" id="IPR011600">
    <property type="entry name" value="Pept_C14_caspase"/>
</dbReference>
<dbReference type="Proteomes" id="UP000515733">
    <property type="component" value="Chromosome"/>
</dbReference>
<dbReference type="Pfam" id="PF03781">
    <property type="entry name" value="FGE-sulfatase"/>
    <property type="match status" value="1"/>
</dbReference>
<dbReference type="SUPFAM" id="SSF52129">
    <property type="entry name" value="Caspase-like"/>
    <property type="match status" value="1"/>
</dbReference>
<reference evidence="2 3" key="1">
    <citation type="submission" date="2020-03" db="EMBL/GenBank/DDBJ databases">
        <authorList>
            <consortium name="Genoscope - CEA"/>
            <person name="William W."/>
        </authorList>
    </citation>
    <scope>NUCLEOTIDE SEQUENCE [LARGE SCALE GENOMIC DNA]</scope>
    <source>
        <strain evidence="3">DSM 16959</strain>
    </source>
</reference>
<accession>A0A6S6Y106</accession>
<dbReference type="InterPro" id="IPR016187">
    <property type="entry name" value="CTDL_fold"/>
</dbReference>
<dbReference type="KEGG" id="doe:DENOEST_3011"/>
<sequence length="669" mass="72571">MESRGGGGEGAAPVRRTIPNVIPRFRVSIVHTVFHRLASALALLLSLALSPGALAAPEAGSRKVALVVGNSAYQHTVELPNPRNDAAALAATLKGIGFDVDFVKDGGKAAMDDALRRFGIRAEGAQIALLFYAGHGLQIGGVNYLVPVDAHPTSERDLKYQMVKMTDALEEMESARVKLLFLDACRDNPLSRSFVMRTRSVSVGRGLAPVDATTGTLISYATKDGRVAEDGEGEHSPYTEALLAHLGDPVDVAIMLRRVREQVVRVTQSRQEPWDYGSLVGGEFYLASRPAESATSGAAPTPMSVGNTVDPVTVELEFWNSIKASSDPEDFNAYLTQYPKGKFVPLAQNRLRFLGGGGPATAKHQAPATVVPAAVPPSRTTIRAESLLPAGVKNFKDCEGCPEMLVLPAGSFIMGTPATETERVVDEGPTRTVAVAAPFALGRFEVARREYARFVSDSGYPTTPGCYVWRDSQWLLDEKSDWRNPGFEQTDDHPVTCVNREDIQEYLRWLNLKTGKTYRLPSEAEWEYAARASGTGVRFWGDKPADACAWANVADLSLVGMFGRWALHDCNDGYVYTAPVGSFKPNAFGLHDMLGNAWEWVADCYVDSYADAPVGTAPRLASDCARYGRRGGSWNSMAKDVRSGNRSRREPSLRNNSMGFRVAASITAR</sequence>
<dbReference type="SUPFAM" id="SSF56436">
    <property type="entry name" value="C-type lectin-like"/>
    <property type="match status" value="1"/>
</dbReference>
<name>A0A6S6Y106_9PROT</name>
<proteinExistence type="predicted"/>
<feature type="domain" description="Caspase family p20" evidence="1">
    <location>
        <begin position="61"/>
        <end position="189"/>
    </location>
</feature>
<dbReference type="AlphaFoldDB" id="A0A6S6Y106"/>
<evidence type="ECO:0000313" key="2">
    <source>
        <dbReference type="EMBL" id="CAB1370165.1"/>
    </source>
</evidence>